<gene>
    <name evidence="2" type="ORF">B0A50_04635</name>
</gene>
<dbReference type="PANTHER" id="PTHR34861">
    <property type="match status" value="1"/>
</dbReference>
<dbReference type="EMBL" id="NAJL01000030">
    <property type="protein sequence ID" value="TKA26138.1"/>
    <property type="molecule type" value="Genomic_DNA"/>
</dbReference>
<dbReference type="GO" id="GO:0019441">
    <property type="term" value="P:L-tryptophan catabolic process to kynurenine"/>
    <property type="evidence" value="ECO:0007669"/>
    <property type="project" value="InterPro"/>
</dbReference>
<proteinExistence type="inferred from homology"/>
<name>A0A4U0TV30_9PEZI</name>
<dbReference type="InterPro" id="IPR037175">
    <property type="entry name" value="KFase_sf"/>
</dbReference>
<dbReference type="InterPro" id="IPR007325">
    <property type="entry name" value="KFase/CYL"/>
</dbReference>
<protein>
    <recommendedName>
        <fullName evidence="4">Cyclase</fullName>
    </recommendedName>
</protein>
<dbReference type="PANTHER" id="PTHR34861:SF11">
    <property type="entry name" value="CYCLASE"/>
    <property type="match status" value="1"/>
</dbReference>
<evidence type="ECO:0000313" key="3">
    <source>
        <dbReference type="Proteomes" id="UP000308549"/>
    </source>
</evidence>
<accession>A0A4U0TV30</accession>
<dbReference type="SUPFAM" id="SSF102198">
    <property type="entry name" value="Putative cyclase"/>
    <property type="match status" value="1"/>
</dbReference>
<comment type="caution">
    <text evidence="2">The sequence shown here is derived from an EMBL/GenBank/DDBJ whole genome shotgun (WGS) entry which is preliminary data.</text>
</comment>
<evidence type="ECO:0008006" key="4">
    <source>
        <dbReference type="Google" id="ProtNLM"/>
    </source>
</evidence>
<dbReference type="Gene3D" id="3.50.30.50">
    <property type="entry name" value="Putative cyclase"/>
    <property type="match status" value="1"/>
</dbReference>
<evidence type="ECO:0000256" key="1">
    <source>
        <dbReference type="ARBA" id="ARBA00007865"/>
    </source>
</evidence>
<dbReference type="OrthoDB" id="5396at2759"/>
<organism evidence="2 3">
    <name type="scientific">Salinomyces thailandicus</name>
    <dbReference type="NCBI Taxonomy" id="706561"/>
    <lineage>
        <taxon>Eukaryota</taxon>
        <taxon>Fungi</taxon>
        <taxon>Dikarya</taxon>
        <taxon>Ascomycota</taxon>
        <taxon>Pezizomycotina</taxon>
        <taxon>Dothideomycetes</taxon>
        <taxon>Dothideomycetidae</taxon>
        <taxon>Mycosphaerellales</taxon>
        <taxon>Teratosphaeriaceae</taxon>
        <taxon>Salinomyces</taxon>
    </lineage>
</organism>
<keyword evidence="3" id="KW-1185">Reference proteome</keyword>
<dbReference type="GO" id="GO:0004061">
    <property type="term" value="F:arylformamidase activity"/>
    <property type="evidence" value="ECO:0007669"/>
    <property type="project" value="InterPro"/>
</dbReference>
<dbReference type="Proteomes" id="UP000308549">
    <property type="component" value="Unassembled WGS sequence"/>
</dbReference>
<dbReference type="AlphaFoldDB" id="A0A4U0TV30"/>
<evidence type="ECO:0000313" key="2">
    <source>
        <dbReference type="EMBL" id="TKA26138.1"/>
    </source>
</evidence>
<dbReference type="Pfam" id="PF04199">
    <property type="entry name" value="Cyclase"/>
    <property type="match status" value="1"/>
</dbReference>
<sequence>MAEEKKIPKFSDLPLDKNGPHHNAWGLYGPKDQLGTLNRLTSPLVASTAHAEIQTGTRINLDWPLDAQHDLPFFGRQAFHKQVYQKKPRVVNDDVWTFNTQSSSQWDGLRHFGYQKEQVFYGGVTLEDIHGEEGGSDVLGIGAWAEKGLVGRGVLLDYHAWRTRKGMQHAAFETKGITVDELKAVAEEQGTEIKFGDVLLIRSGYMVEYNGLSREKIDSLRQQQPLKFAGVEQSEAMLEFLWENFAAAGGDHPSFEAWPTQKEYALHEVMLAGWGMPIGELFDLEALAAECQRVGRWSFFLTSKVCNVPGGVASPPNALAIF</sequence>
<comment type="similarity">
    <text evidence="1">Belongs to the Cyclase 1 superfamily.</text>
</comment>
<reference evidence="2 3" key="1">
    <citation type="submission" date="2017-03" db="EMBL/GenBank/DDBJ databases">
        <title>Genomes of endolithic fungi from Antarctica.</title>
        <authorList>
            <person name="Coleine C."/>
            <person name="Masonjones S."/>
            <person name="Stajich J.E."/>
        </authorList>
    </citation>
    <scope>NUCLEOTIDE SEQUENCE [LARGE SCALE GENOMIC DNA]</scope>
    <source>
        <strain evidence="2 3">CCFEE 6315</strain>
    </source>
</reference>